<evidence type="ECO:0000256" key="12">
    <source>
        <dbReference type="ARBA" id="ARBA00023002"/>
    </source>
</evidence>
<keyword evidence="10 16" id="KW-0133">Cell shape</keyword>
<dbReference type="InterPro" id="IPR016166">
    <property type="entry name" value="FAD-bd_PCMH"/>
</dbReference>
<dbReference type="AlphaFoldDB" id="A0A2M7RF32"/>
<evidence type="ECO:0000256" key="5">
    <source>
        <dbReference type="ARBA" id="ARBA00022490"/>
    </source>
</evidence>
<dbReference type="GO" id="GO:0009252">
    <property type="term" value="P:peptidoglycan biosynthetic process"/>
    <property type="evidence" value="ECO:0007669"/>
    <property type="project" value="UniProtKB-UniRule"/>
</dbReference>
<dbReference type="InterPro" id="IPR036318">
    <property type="entry name" value="FAD-bd_PCMH-like_sf"/>
</dbReference>
<keyword evidence="8 16" id="KW-0274">FAD</keyword>
<dbReference type="NCBIfam" id="TIGR00179">
    <property type="entry name" value="murB"/>
    <property type="match status" value="1"/>
</dbReference>
<evidence type="ECO:0000256" key="14">
    <source>
        <dbReference type="ARBA" id="ARBA00023316"/>
    </source>
</evidence>
<comment type="subcellular location">
    <subcellularLocation>
        <location evidence="3 16">Cytoplasm</location>
    </subcellularLocation>
</comment>
<feature type="active site" description="Proton donor" evidence="16">
    <location>
        <position position="218"/>
    </location>
</feature>
<dbReference type="GO" id="GO:0071949">
    <property type="term" value="F:FAD binding"/>
    <property type="evidence" value="ECO:0007669"/>
    <property type="project" value="InterPro"/>
</dbReference>
<dbReference type="GO" id="GO:0005829">
    <property type="term" value="C:cytosol"/>
    <property type="evidence" value="ECO:0007669"/>
    <property type="project" value="TreeGrafter"/>
</dbReference>
<feature type="active site" evidence="16">
    <location>
        <position position="312"/>
    </location>
</feature>
<reference evidence="19" key="1">
    <citation type="submission" date="2017-09" db="EMBL/GenBank/DDBJ databases">
        <title>Depth-based differentiation of microbial function through sediment-hosted aquifers and enrichment of novel symbionts in the deep terrestrial subsurface.</title>
        <authorList>
            <person name="Probst A.J."/>
            <person name="Ladd B."/>
            <person name="Jarett J.K."/>
            <person name="Geller-Mcgrath D.E."/>
            <person name="Sieber C.M.K."/>
            <person name="Emerson J.B."/>
            <person name="Anantharaman K."/>
            <person name="Thomas B.C."/>
            <person name="Malmstrom R."/>
            <person name="Stieglmeier M."/>
            <person name="Klingl A."/>
            <person name="Woyke T."/>
            <person name="Ryan C.M."/>
            <person name="Banfield J.F."/>
        </authorList>
    </citation>
    <scope>NUCLEOTIDE SEQUENCE [LARGE SCALE GENOMIC DNA]</scope>
</reference>
<evidence type="ECO:0000256" key="4">
    <source>
        <dbReference type="ARBA" id="ARBA00004752"/>
    </source>
</evidence>
<dbReference type="SUPFAM" id="SSF56194">
    <property type="entry name" value="Uridine diphospho-N-Acetylenolpyruvylglucosamine reductase, MurB, C-terminal domain"/>
    <property type="match status" value="1"/>
</dbReference>
<evidence type="ECO:0000256" key="8">
    <source>
        <dbReference type="ARBA" id="ARBA00022827"/>
    </source>
</evidence>
<evidence type="ECO:0000256" key="3">
    <source>
        <dbReference type="ARBA" id="ARBA00004496"/>
    </source>
</evidence>
<evidence type="ECO:0000256" key="16">
    <source>
        <dbReference type="HAMAP-Rule" id="MF_00037"/>
    </source>
</evidence>
<dbReference type="InterPro" id="IPR016167">
    <property type="entry name" value="FAD-bd_PCMH_sub1"/>
</dbReference>
<dbReference type="PANTHER" id="PTHR21071">
    <property type="entry name" value="UDP-N-ACETYLENOLPYRUVOYLGLUCOSAMINE REDUCTASE"/>
    <property type="match status" value="1"/>
</dbReference>
<keyword evidence="11 16" id="KW-0573">Peptidoglycan synthesis</keyword>
<dbReference type="GO" id="GO:0071555">
    <property type="term" value="P:cell wall organization"/>
    <property type="evidence" value="ECO:0007669"/>
    <property type="project" value="UniProtKB-KW"/>
</dbReference>
<evidence type="ECO:0000256" key="13">
    <source>
        <dbReference type="ARBA" id="ARBA00023306"/>
    </source>
</evidence>
<dbReference type="InterPro" id="IPR016169">
    <property type="entry name" value="FAD-bd_PCMH_sub2"/>
</dbReference>
<dbReference type="EC" id="1.3.1.98" evidence="16"/>
<comment type="caution">
    <text evidence="18">The sequence shown here is derived from an EMBL/GenBank/DDBJ whole genome shotgun (WGS) entry which is preliminary data.</text>
</comment>
<dbReference type="EMBL" id="PFMC01000012">
    <property type="protein sequence ID" value="PIY95349.1"/>
    <property type="molecule type" value="Genomic_DNA"/>
</dbReference>
<evidence type="ECO:0000259" key="17">
    <source>
        <dbReference type="PROSITE" id="PS51387"/>
    </source>
</evidence>
<comment type="function">
    <text evidence="2 16">Cell wall formation.</text>
</comment>
<keyword evidence="9 16" id="KW-0521">NADP</keyword>
<dbReference type="Gene3D" id="3.30.43.10">
    <property type="entry name" value="Uridine Diphospho-n-acetylenolpyruvylglucosamine Reductase, domain 2"/>
    <property type="match status" value="1"/>
</dbReference>
<dbReference type="InterPro" id="IPR006094">
    <property type="entry name" value="Oxid_FAD_bind_N"/>
</dbReference>
<dbReference type="PANTHER" id="PTHR21071:SF4">
    <property type="entry name" value="UDP-N-ACETYLENOLPYRUVOYLGLUCOSAMINE REDUCTASE"/>
    <property type="match status" value="1"/>
</dbReference>
<dbReference type="Pfam" id="PF02873">
    <property type="entry name" value="MurB_C"/>
    <property type="match status" value="1"/>
</dbReference>
<dbReference type="Gene3D" id="3.30.465.10">
    <property type="match status" value="1"/>
</dbReference>
<evidence type="ECO:0000256" key="6">
    <source>
        <dbReference type="ARBA" id="ARBA00022618"/>
    </source>
</evidence>
<comment type="catalytic activity">
    <reaction evidence="15 16">
        <text>UDP-N-acetyl-alpha-D-muramate + NADP(+) = UDP-N-acetyl-3-O-(1-carboxyvinyl)-alpha-D-glucosamine + NADPH + H(+)</text>
        <dbReference type="Rhea" id="RHEA:12248"/>
        <dbReference type="ChEBI" id="CHEBI:15378"/>
        <dbReference type="ChEBI" id="CHEBI:57783"/>
        <dbReference type="ChEBI" id="CHEBI:58349"/>
        <dbReference type="ChEBI" id="CHEBI:68483"/>
        <dbReference type="ChEBI" id="CHEBI:70757"/>
        <dbReference type="EC" id="1.3.1.98"/>
    </reaction>
</comment>
<keyword evidence="7 16" id="KW-0285">Flavoprotein</keyword>
<dbReference type="SUPFAM" id="SSF56176">
    <property type="entry name" value="FAD-binding/transporter-associated domain-like"/>
    <property type="match status" value="1"/>
</dbReference>
<dbReference type="GO" id="GO:0008762">
    <property type="term" value="F:UDP-N-acetylmuramate dehydrogenase activity"/>
    <property type="evidence" value="ECO:0007669"/>
    <property type="project" value="UniProtKB-UniRule"/>
</dbReference>
<sequence length="320" mass="35702">MNNIKDKLEQIIKIQENYPLAKLTTWQIGGPAKYFCQINTIAELQGVLILIKQEQLPFFIIGGGSNLLFSDQGYDGLIIQLALKQITFADRAASVSADIVLNRLVTEAAKRGLKGLSGLISIPGTVGGAIVGNAGAYGNEMKQVVKTVTCLDHDTIKKLNQEQCNFNYRDSIFKSNQFIVLSAELEFATSTKEVEEQEIARYRAERLKKIPLEPSAGCVFKNVITDEQLIDRIRTKGYDLPTQFIEYQKIPAAWLIDQLNMKGQKFGGAQVSEQHANFIINTGQATAADTLGLISLIKQKIRTEFNIQLQEEIRYIDDKI</sequence>
<keyword evidence="14 16" id="KW-0961">Cell wall biogenesis/degradation</keyword>
<dbReference type="UniPathway" id="UPA00219"/>
<dbReference type="InterPro" id="IPR036635">
    <property type="entry name" value="MurB_C_sf"/>
</dbReference>
<dbReference type="NCBIfam" id="NF010480">
    <property type="entry name" value="PRK13905.1"/>
    <property type="match status" value="1"/>
</dbReference>
<keyword evidence="12 16" id="KW-0560">Oxidoreductase</keyword>
<comment type="pathway">
    <text evidence="4 16">Cell wall biogenesis; peptidoglycan biosynthesis.</text>
</comment>
<accession>A0A2M7RF32</accession>
<evidence type="ECO:0000256" key="7">
    <source>
        <dbReference type="ARBA" id="ARBA00022630"/>
    </source>
</evidence>
<organism evidence="18 19">
    <name type="scientific">Candidatus Komeilibacteria bacterium CG_4_10_14_0_8_um_filter_37_78</name>
    <dbReference type="NCBI Taxonomy" id="1974471"/>
    <lineage>
        <taxon>Bacteria</taxon>
        <taxon>Candidatus Komeiliibacteriota</taxon>
    </lineage>
</organism>
<dbReference type="InterPro" id="IPR011601">
    <property type="entry name" value="MurB_C"/>
</dbReference>
<dbReference type="InterPro" id="IPR003170">
    <property type="entry name" value="MurB"/>
</dbReference>
<evidence type="ECO:0000313" key="19">
    <source>
        <dbReference type="Proteomes" id="UP000228689"/>
    </source>
</evidence>
<evidence type="ECO:0000256" key="2">
    <source>
        <dbReference type="ARBA" id="ARBA00003921"/>
    </source>
</evidence>
<evidence type="ECO:0000256" key="11">
    <source>
        <dbReference type="ARBA" id="ARBA00022984"/>
    </source>
</evidence>
<evidence type="ECO:0000256" key="10">
    <source>
        <dbReference type="ARBA" id="ARBA00022960"/>
    </source>
</evidence>
<keyword evidence="6 16" id="KW-0132">Cell division</keyword>
<feature type="domain" description="FAD-binding PCMH-type" evidence="17">
    <location>
        <begin position="27"/>
        <end position="190"/>
    </location>
</feature>
<feature type="active site" evidence="16">
    <location>
        <position position="169"/>
    </location>
</feature>
<dbReference type="HAMAP" id="MF_00037">
    <property type="entry name" value="MurB"/>
    <property type="match status" value="1"/>
</dbReference>
<dbReference type="Gene3D" id="3.90.78.10">
    <property type="entry name" value="UDP-N-acetylenolpyruvoylglucosamine reductase, C-terminal domain"/>
    <property type="match status" value="1"/>
</dbReference>
<dbReference type="Proteomes" id="UP000228689">
    <property type="component" value="Unassembled WGS sequence"/>
</dbReference>
<protein>
    <recommendedName>
        <fullName evidence="16">UDP-N-acetylenolpyruvoylglucosamine reductase</fullName>
        <ecNumber evidence="16">1.3.1.98</ecNumber>
    </recommendedName>
    <alternativeName>
        <fullName evidence="16">UDP-N-acetylmuramate dehydrogenase</fullName>
    </alternativeName>
</protein>
<name>A0A2M7RF32_9BACT</name>
<gene>
    <name evidence="16" type="primary">murB</name>
    <name evidence="18" type="ORF">COY67_00400</name>
</gene>
<comment type="cofactor">
    <cofactor evidence="1 16">
        <name>FAD</name>
        <dbReference type="ChEBI" id="CHEBI:57692"/>
    </cofactor>
</comment>
<proteinExistence type="inferred from homology"/>
<dbReference type="GO" id="GO:0008360">
    <property type="term" value="P:regulation of cell shape"/>
    <property type="evidence" value="ECO:0007669"/>
    <property type="project" value="UniProtKB-KW"/>
</dbReference>
<dbReference type="Pfam" id="PF01565">
    <property type="entry name" value="FAD_binding_4"/>
    <property type="match status" value="1"/>
</dbReference>
<comment type="similarity">
    <text evidence="16">Belongs to the MurB family.</text>
</comment>
<keyword evidence="5 16" id="KW-0963">Cytoplasm</keyword>
<keyword evidence="13 16" id="KW-0131">Cell cycle</keyword>
<evidence type="ECO:0000256" key="1">
    <source>
        <dbReference type="ARBA" id="ARBA00001974"/>
    </source>
</evidence>
<dbReference type="PROSITE" id="PS51387">
    <property type="entry name" value="FAD_PCMH"/>
    <property type="match status" value="1"/>
</dbReference>
<evidence type="ECO:0000256" key="9">
    <source>
        <dbReference type="ARBA" id="ARBA00022857"/>
    </source>
</evidence>
<dbReference type="GO" id="GO:0051301">
    <property type="term" value="P:cell division"/>
    <property type="evidence" value="ECO:0007669"/>
    <property type="project" value="UniProtKB-KW"/>
</dbReference>
<evidence type="ECO:0000313" key="18">
    <source>
        <dbReference type="EMBL" id="PIY95349.1"/>
    </source>
</evidence>
<evidence type="ECO:0000256" key="15">
    <source>
        <dbReference type="ARBA" id="ARBA00048914"/>
    </source>
</evidence>